<dbReference type="EMBL" id="LQXD01000058">
    <property type="protein sequence ID" value="OIJ21069.1"/>
    <property type="molecule type" value="Genomic_DNA"/>
</dbReference>
<dbReference type="Pfam" id="PF09560">
    <property type="entry name" value="Spore_YunB"/>
    <property type="match status" value="1"/>
</dbReference>
<comment type="caution">
    <text evidence="2">The sequence shown here is derived from an EMBL/GenBank/DDBJ whole genome shotgun (WGS) entry which is preliminary data.</text>
</comment>
<organism evidence="2">
    <name type="scientific">Anaerobacillus isosaccharinicus</name>
    <dbReference type="NCBI Taxonomy" id="1532552"/>
    <lineage>
        <taxon>Bacteria</taxon>
        <taxon>Bacillati</taxon>
        <taxon>Bacillota</taxon>
        <taxon>Bacilli</taxon>
        <taxon>Bacillales</taxon>
        <taxon>Bacillaceae</taxon>
        <taxon>Anaerobacillus</taxon>
    </lineage>
</organism>
<dbReference type="PIRSF" id="PIRSF021383">
    <property type="entry name" value="YunB"/>
    <property type="match status" value="1"/>
</dbReference>
<protein>
    <submittedName>
        <fullName evidence="2">Sporulation protein YunB</fullName>
    </submittedName>
</protein>
<accession>A0A1S2M8J7</accession>
<feature type="transmembrane region" description="Helical" evidence="1">
    <location>
        <begin position="21"/>
        <end position="40"/>
    </location>
</feature>
<dbReference type="OrthoDB" id="1649278at2"/>
<gene>
    <name evidence="2" type="ORF">AWH56_06640</name>
</gene>
<proteinExistence type="predicted"/>
<name>A0A1S2M8J7_9BACI</name>
<evidence type="ECO:0000256" key="1">
    <source>
        <dbReference type="SAM" id="Phobius"/>
    </source>
</evidence>
<dbReference type="AlphaFoldDB" id="A0A1S2M8J7"/>
<evidence type="ECO:0000313" key="2">
    <source>
        <dbReference type="EMBL" id="OIJ21069.1"/>
    </source>
</evidence>
<dbReference type="InterPro" id="IPR014197">
    <property type="entry name" value="Sporulation_prot_YunB"/>
</dbReference>
<sequence>MHLRRKFNYRRRKGPLPFRHVLLISFLIFVTLTVQGMWIVDRAIRPTLLEIANLETQKIATSAVNYALKTTIDEIDTNKIIAIEKDENGKIISLGFDAEIYKQVEVSAVANAQYYLKKMEEGKLHEIGLSKEELDLLDETVATDIIYHIPLGMATGSSLLAYLGPKIPVKFRAIGDVDIDLNEKIQHVGINNTWIRVSLDLQVDAEVIIPFATHTEKVVTTIPVGMVFVPGEVPNFFANGSNNLSSGKFVNENR</sequence>
<keyword evidence="1" id="KW-1133">Transmembrane helix</keyword>
<keyword evidence="1" id="KW-0812">Transmembrane</keyword>
<dbReference type="NCBIfam" id="TIGR02832">
    <property type="entry name" value="spo_yunB"/>
    <property type="match status" value="1"/>
</dbReference>
<reference evidence="2" key="1">
    <citation type="submission" date="2016-10" db="EMBL/GenBank/DDBJ databases">
        <title>Draft genome sequences of four alkaliphilic bacteria belonging to the Anaerobacillus genus.</title>
        <authorList>
            <person name="Bassil N.M."/>
            <person name="Lloyd J.R."/>
        </authorList>
    </citation>
    <scope>NUCLEOTIDE SEQUENCE [LARGE SCALE GENOMIC DNA]</scope>
    <source>
        <strain evidence="2">NB2006</strain>
    </source>
</reference>
<keyword evidence="1" id="KW-0472">Membrane</keyword>